<dbReference type="Proteomes" id="UP001187192">
    <property type="component" value="Unassembled WGS sequence"/>
</dbReference>
<dbReference type="EMBL" id="BTGU01000004">
    <property type="protein sequence ID" value="GMN33895.1"/>
    <property type="molecule type" value="Genomic_DNA"/>
</dbReference>
<keyword evidence="2" id="KW-1185">Reference proteome</keyword>
<gene>
    <name evidence="1" type="ORF">TIFTF001_004398</name>
</gene>
<accession>A0AA88CVX0</accession>
<comment type="caution">
    <text evidence="1">The sequence shown here is derived from an EMBL/GenBank/DDBJ whole genome shotgun (WGS) entry which is preliminary data.</text>
</comment>
<dbReference type="AlphaFoldDB" id="A0AA88CVX0"/>
<reference evidence="1" key="1">
    <citation type="submission" date="2023-07" db="EMBL/GenBank/DDBJ databases">
        <title>draft genome sequence of fig (Ficus carica).</title>
        <authorList>
            <person name="Takahashi T."/>
            <person name="Nishimura K."/>
        </authorList>
    </citation>
    <scope>NUCLEOTIDE SEQUENCE</scope>
</reference>
<name>A0AA88CVX0_FICCA</name>
<protein>
    <submittedName>
        <fullName evidence="1">Uncharacterized protein</fullName>
    </submittedName>
</protein>
<evidence type="ECO:0000313" key="2">
    <source>
        <dbReference type="Proteomes" id="UP001187192"/>
    </source>
</evidence>
<organism evidence="1 2">
    <name type="scientific">Ficus carica</name>
    <name type="common">Common fig</name>
    <dbReference type="NCBI Taxonomy" id="3494"/>
    <lineage>
        <taxon>Eukaryota</taxon>
        <taxon>Viridiplantae</taxon>
        <taxon>Streptophyta</taxon>
        <taxon>Embryophyta</taxon>
        <taxon>Tracheophyta</taxon>
        <taxon>Spermatophyta</taxon>
        <taxon>Magnoliopsida</taxon>
        <taxon>eudicotyledons</taxon>
        <taxon>Gunneridae</taxon>
        <taxon>Pentapetalae</taxon>
        <taxon>rosids</taxon>
        <taxon>fabids</taxon>
        <taxon>Rosales</taxon>
        <taxon>Moraceae</taxon>
        <taxon>Ficeae</taxon>
        <taxon>Ficus</taxon>
    </lineage>
</organism>
<sequence length="69" mass="7500">MAVLSEGNRSRQMRSVEELCQAGQYKINKMMVFIGGSGARREIGCVDCSGAEIEIKDMVVSNGVYIGIL</sequence>
<evidence type="ECO:0000313" key="1">
    <source>
        <dbReference type="EMBL" id="GMN33895.1"/>
    </source>
</evidence>
<proteinExistence type="predicted"/>